<proteinExistence type="predicted"/>
<keyword evidence="3" id="KW-1185">Reference proteome</keyword>
<dbReference type="InterPro" id="IPR036465">
    <property type="entry name" value="vWFA_dom_sf"/>
</dbReference>
<evidence type="ECO:0000259" key="1">
    <source>
        <dbReference type="Pfam" id="PF01882"/>
    </source>
</evidence>
<dbReference type="Pfam" id="PF01882">
    <property type="entry name" value="DUF58"/>
    <property type="match status" value="1"/>
</dbReference>
<name>A0ABM9HX58_9GAMM</name>
<reference evidence="2 3" key="1">
    <citation type="submission" date="2023-03" db="EMBL/GenBank/DDBJ databases">
        <authorList>
            <person name="Pearce D."/>
        </authorList>
    </citation>
    <scope>NUCLEOTIDE SEQUENCE [LARGE SCALE GENOMIC DNA]</scope>
    <source>
        <strain evidence="2">Msz</strain>
    </source>
</reference>
<dbReference type="SUPFAM" id="SSF53300">
    <property type="entry name" value="vWA-like"/>
    <property type="match status" value="1"/>
</dbReference>
<dbReference type="Proteomes" id="UP001162030">
    <property type="component" value="Chromosome"/>
</dbReference>
<dbReference type="InterPro" id="IPR002881">
    <property type="entry name" value="DUF58"/>
</dbReference>
<accession>A0ABM9HX58</accession>
<dbReference type="PANTHER" id="PTHR33608">
    <property type="entry name" value="BLL2464 PROTEIN"/>
    <property type="match status" value="1"/>
</dbReference>
<protein>
    <submittedName>
        <fullName evidence="2">MxaS-like protein, involved in methanol oxidation</fullName>
    </submittedName>
</protein>
<dbReference type="PANTHER" id="PTHR33608:SF6">
    <property type="entry name" value="BLL2464 PROTEIN"/>
    <property type="match status" value="1"/>
</dbReference>
<gene>
    <name evidence="2" type="primary">mxaS</name>
    <name evidence="2" type="ORF">MSZNOR_0558</name>
</gene>
<organism evidence="2 3">
    <name type="scientific">Methylocaldum szegediense</name>
    <dbReference type="NCBI Taxonomy" id="73780"/>
    <lineage>
        <taxon>Bacteria</taxon>
        <taxon>Pseudomonadati</taxon>
        <taxon>Pseudomonadota</taxon>
        <taxon>Gammaproteobacteria</taxon>
        <taxon>Methylococcales</taxon>
        <taxon>Methylococcaceae</taxon>
        <taxon>Methylocaldum</taxon>
    </lineage>
</organism>
<dbReference type="EMBL" id="OX458333">
    <property type="protein sequence ID" value="CAI8746016.1"/>
    <property type="molecule type" value="Genomic_DNA"/>
</dbReference>
<evidence type="ECO:0000313" key="3">
    <source>
        <dbReference type="Proteomes" id="UP001162030"/>
    </source>
</evidence>
<dbReference type="RefSeq" id="WP_026610650.1">
    <property type="nucleotide sequence ID" value="NZ_OX458333.1"/>
</dbReference>
<sequence length="284" mass="32425">MIKPAEEFHYRVSWRSDAVRPGFHSSRRSGPGERFHGLAPLLKHPDPRRIDLRASVLDPFENYAVRIYEQRSAIKVFAIVDLSASMGFQGTVSKMEMLADFLGSLALSAYRTGDALGIIGCSDKIHDDFSLPLCRHPSMALNLVARLRRYRPKGGNARALADAARRLPTSRSLVFLVSDFHMPLALVKRILVTLGPHDVVPIVFWDLKEEGGDEALGFRRMRDLEDGSERLLLLRPTLRARLEESYRDRRERLAHLFLSHGREPLFLEKGFKAEYLTRYFQRAV</sequence>
<evidence type="ECO:0000313" key="2">
    <source>
        <dbReference type="EMBL" id="CAI8746016.1"/>
    </source>
</evidence>
<feature type="domain" description="DUF58" evidence="1">
    <location>
        <begin position="64"/>
        <end position="251"/>
    </location>
</feature>